<evidence type="ECO:0000256" key="4">
    <source>
        <dbReference type="ARBA" id="ARBA00022617"/>
    </source>
</evidence>
<feature type="transmembrane region" description="Helical" evidence="13">
    <location>
        <begin position="312"/>
        <end position="329"/>
    </location>
</feature>
<keyword evidence="9" id="KW-0408">Iron</keyword>
<evidence type="ECO:0000256" key="11">
    <source>
        <dbReference type="ARBA" id="ARBA00023136"/>
    </source>
</evidence>
<keyword evidence="6" id="KW-0479">Metal-binding</keyword>
<comment type="caution">
    <text evidence="15">The sequence shown here is derived from an EMBL/GenBank/DDBJ whole genome shotgun (WGS) entry which is preliminary data.</text>
</comment>
<accession>A0AAD2CI01</accession>
<keyword evidence="16" id="KW-1185">Reference proteome</keyword>
<evidence type="ECO:0000256" key="3">
    <source>
        <dbReference type="ARBA" id="ARBA00009295"/>
    </source>
</evidence>
<keyword evidence="7 13" id="KW-1133">Transmembrane helix</keyword>
<keyword evidence="8" id="KW-0560">Oxidoreductase</keyword>
<dbReference type="PANTHER" id="PTHR19353:SF30">
    <property type="entry name" value="DELTA 8-(E)-SPHINGOLIPID DESATURASE"/>
    <property type="match status" value="1"/>
</dbReference>
<dbReference type="SUPFAM" id="SSF55856">
    <property type="entry name" value="Cytochrome b5-like heme/steroid binding domain"/>
    <property type="match status" value="1"/>
</dbReference>
<evidence type="ECO:0000256" key="13">
    <source>
        <dbReference type="SAM" id="Phobius"/>
    </source>
</evidence>
<comment type="similarity">
    <text evidence="3">Belongs to the fatty acid desaturase type 1 family.</text>
</comment>
<organism evidence="15 16">
    <name type="scientific">Cylindrotheca closterium</name>
    <dbReference type="NCBI Taxonomy" id="2856"/>
    <lineage>
        <taxon>Eukaryota</taxon>
        <taxon>Sar</taxon>
        <taxon>Stramenopiles</taxon>
        <taxon>Ochrophyta</taxon>
        <taxon>Bacillariophyta</taxon>
        <taxon>Bacillariophyceae</taxon>
        <taxon>Bacillariophycidae</taxon>
        <taxon>Bacillariales</taxon>
        <taxon>Bacillariaceae</taxon>
        <taxon>Cylindrotheca</taxon>
    </lineage>
</organism>
<dbReference type="AlphaFoldDB" id="A0AAD2CI01"/>
<evidence type="ECO:0000256" key="8">
    <source>
        <dbReference type="ARBA" id="ARBA00023002"/>
    </source>
</evidence>
<dbReference type="GO" id="GO:0016020">
    <property type="term" value="C:membrane"/>
    <property type="evidence" value="ECO:0007669"/>
    <property type="project" value="UniProtKB-SubCell"/>
</dbReference>
<dbReference type="InterPro" id="IPR012171">
    <property type="entry name" value="Fatty_acid_desaturase"/>
</dbReference>
<dbReference type="PIRSF" id="PIRSF015921">
    <property type="entry name" value="FA_sphinglp_des"/>
    <property type="match status" value="1"/>
</dbReference>
<dbReference type="GO" id="GO:0006629">
    <property type="term" value="P:lipid metabolic process"/>
    <property type="evidence" value="ECO:0007669"/>
    <property type="project" value="UniProtKB-KW"/>
</dbReference>
<proteinExistence type="inferred from homology"/>
<comment type="pathway">
    <text evidence="2">Lipid metabolism.</text>
</comment>
<keyword evidence="4" id="KW-0349">Heme</keyword>
<evidence type="ECO:0000256" key="5">
    <source>
        <dbReference type="ARBA" id="ARBA00022692"/>
    </source>
</evidence>
<dbReference type="InterPro" id="IPR001199">
    <property type="entry name" value="Cyt_B5-like_heme/steroid-bd"/>
</dbReference>
<evidence type="ECO:0000256" key="7">
    <source>
        <dbReference type="ARBA" id="ARBA00022989"/>
    </source>
</evidence>
<dbReference type="GO" id="GO:0016717">
    <property type="term" value="F:oxidoreductase activity, acting on paired donors, with oxidation of a pair of donors resulting in the reduction of molecular oxygen to two molecules of water"/>
    <property type="evidence" value="ECO:0007669"/>
    <property type="project" value="TreeGrafter"/>
</dbReference>
<comment type="subcellular location">
    <subcellularLocation>
        <location evidence="1">Membrane</location>
        <topology evidence="1">Multi-pass membrane protein</topology>
    </subcellularLocation>
</comment>
<evidence type="ECO:0000256" key="10">
    <source>
        <dbReference type="ARBA" id="ARBA00023098"/>
    </source>
</evidence>
<dbReference type="Pfam" id="PF00487">
    <property type="entry name" value="FA_desaturase"/>
    <property type="match status" value="1"/>
</dbReference>
<feature type="transmembrane region" description="Helical" evidence="13">
    <location>
        <begin position="282"/>
        <end position="300"/>
    </location>
</feature>
<keyword evidence="5 13" id="KW-0812">Transmembrane</keyword>
<gene>
    <name evidence="15" type="ORF">CYCCA115_LOCUS4025</name>
</gene>
<dbReference type="EMBL" id="CAKOGP040000358">
    <property type="protein sequence ID" value="CAJ1934685.1"/>
    <property type="molecule type" value="Genomic_DNA"/>
</dbReference>
<feature type="domain" description="Cytochrome b5 heme-binding" evidence="14">
    <location>
        <begin position="22"/>
        <end position="98"/>
    </location>
</feature>
<sequence length="472" mass="53628">MCKKPTESPVVSVSSPPPSAPEGGMTRADVKKIANPDSHLLLIIHDKVYNMTNWQDEHPGGHLTMRALSGRDATDSFLQNHPKVVRKMLPKFLYCDLKDPENGVDEATIAFRELTVKMEEAGMFQTDYTFYYKMGARLAVHFALMLYLALSSDNFYAHCASGALLGLFWQQIAFVGHDLGHNGISHSIATDSKMALFLANFLTGIGMSWWKRSHNVHHIVTNSIDYDPDIQHLPVFAVSPKYLEGPVFSKFYNAYMTLNSAAHVLVGVQHYLYYPVMAFARINLYIQSILHLAGIGAYSLKEKVYRRDLQALMLIGFYGWYSALLMALPDKSSRWAFFLLSHNVAGILHVQITLSHFAMAVHEGVTYDDSSNGFLWTQMEGSMDVDCPLWMDWFHGGLHLQVVHHLWPRIPRHNLRKCQGMLKEFIKQYPHLKYYEYGFIEANGIMLKKLKETSKSAKSFSELFKDSINMAG</sequence>
<dbReference type="Pfam" id="PF00173">
    <property type="entry name" value="Cyt-b5"/>
    <property type="match status" value="1"/>
</dbReference>
<dbReference type="Gene3D" id="3.10.120.10">
    <property type="entry name" value="Cytochrome b5-like heme/steroid binding domain"/>
    <property type="match status" value="1"/>
</dbReference>
<evidence type="ECO:0000256" key="9">
    <source>
        <dbReference type="ARBA" id="ARBA00023004"/>
    </source>
</evidence>
<dbReference type="CDD" id="cd03506">
    <property type="entry name" value="Delta6-FADS-like"/>
    <property type="match status" value="1"/>
</dbReference>
<evidence type="ECO:0000256" key="6">
    <source>
        <dbReference type="ARBA" id="ARBA00022723"/>
    </source>
</evidence>
<keyword evidence="11 13" id="KW-0472">Membrane</keyword>
<dbReference type="InterPro" id="IPR005804">
    <property type="entry name" value="FA_desaturase_dom"/>
</dbReference>
<dbReference type="GO" id="GO:0046872">
    <property type="term" value="F:metal ion binding"/>
    <property type="evidence" value="ECO:0007669"/>
    <property type="project" value="UniProtKB-KW"/>
</dbReference>
<evidence type="ECO:0000256" key="2">
    <source>
        <dbReference type="ARBA" id="ARBA00005189"/>
    </source>
</evidence>
<feature type="region of interest" description="Disordered" evidence="12">
    <location>
        <begin position="1"/>
        <end position="26"/>
    </location>
</feature>
<keyword evidence="10" id="KW-0443">Lipid metabolism</keyword>
<evidence type="ECO:0000313" key="15">
    <source>
        <dbReference type="EMBL" id="CAJ1934685.1"/>
    </source>
</evidence>
<evidence type="ECO:0000256" key="12">
    <source>
        <dbReference type="SAM" id="MobiDB-lite"/>
    </source>
</evidence>
<reference evidence="15" key="1">
    <citation type="submission" date="2023-08" db="EMBL/GenBank/DDBJ databases">
        <authorList>
            <person name="Audoor S."/>
            <person name="Bilcke G."/>
        </authorList>
    </citation>
    <scope>NUCLEOTIDE SEQUENCE</scope>
</reference>
<dbReference type="Proteomes" id="UP001295423">
    <property type="component" value="Unassembled WGS sequence"/>
</dbReference>
<evidence type="ECO:0000313" key="16">
    <source>
        <dbReference type="Proteomes" id="UP001295423"/>
    </source>
</evidence>
<dbReference type="InterPro" id="IPR036400">
    <property type="entry name" value="Cyt_B5-like_heme/steroid_sf"/>
</dbReference>
<evidence type="ECO:0000259" key="14">
    <source>
        <dbReference type="PROSITE" id="PS50255"/>
    </source>
</evidence>
<dbReference type="PANTHER" id="PTHR19353">
    <property type="entry name" value="FATTY ACID DESATURASE 2"/>
    <property type="match status" value="1"/>
</dbReference>
<dbReference type="SMART" id="SM01117">
    <property type="entry name" value="Cyt-b5"/>
    <property type="match status" value="1"/>
</dbReference>
<dbReference type="PROSITE" id="PS50255">
    <property type="entry name" value="CYTOCHROME_B5_2"/>
    <property type="match status" value="1"/>
</dbReference>
<protein>
    <recommendedName>
        <fullName evidence="14">Cytochrome b5 heme-binding domain-containing protein</fullName>
    </recommendedName>
</protein>
<name>A0AAD2CI01_9STRA</name>
<evidence type="ECO:0000256" key="1">
    <source>
        <dbReference type="ARBA" id="ARBA00004141"/>
    </source>
</evidence>